<dbReference type="Gene3D" id="2.60.270.20">
    <property type="entry name" value="Cytolysin/lectin"/>
    <property type="match status" value="1"/>
</dbReference>
<sequence>MNVRIHQTGTSRYFALVEEGVWHFANGGTWTACEGQLVLKMGGSGTSGLLRFSDGADIFFIVALGIHNYKPWLDISPDLASDDTVVAVHSDWYKDESERGKNREAQTEKIETKDKKGNVLSASISKSADAEFWVTIVIGQEKS</sequence>
<dbReference type="AlphaFoldDB" id="A0A4Z0A5A4"/>
<reference evidence="1 2" key="1">
    <citation type="submission" date="2019-02" db="EMBL/GenBank/DDBJ databases">
        <title>Genome sequencing of the rare red list fungi Hericium alpestre (H. flagellum).</title>
        <authorList>
            <person name="Buettner E."/>
            <person name="Kellner H."/>
        </authorList>
    </citation>
    <scope>NUCLEOTIDE SEQUENCE [LARGE SCALE GENOMIC DNA]</scope>
    <source>
        <strain evidence="1 2">DSM 108284</strain>
    </source>
</reference>
<evidence type="ECO:0000313" key="1">
    <source>
        <dbReference type="EMBL" id="TFY81905.1"/>
    </source>
</evidence>
<dbReference type="Pfam" id="PF07367">
    <property type="entry name" value="FB_lectin"/>
    <property type="match status" value="1"/>
</dbReference>
<evidence type="ECO:0000313" key="2">
    <source>
        <dbReference type="Proteomes" id="UP000298061"/>
    </source>
</evidence>
<name>A0A4Z0A5A4_9AGAM</name>
<proteinExistence type="predicted"/>
<protein>
    <submittedName>
        <fullName evidence="1">Uncharacterized protein</fullName>
    </submittedName>
</protein>
<gene>
    <name evidence="1" type="ORF">EWM64_g2108</name>
</gene>
<accession>A0A4Z0A5A4</accession>
<organism evidence="1 2">
    <name type="scientific">Hericium alpestre</name>
    <dbReference type="NCBI Taxonomy" id="135208"/>
    <lineage>
        <taxon>Eukaryota</taxon>
        <taxon>Fungi</taxon>
        <taxon>Dikarya</taxon>
        <taxon>Basidiomycota</taxon>
        <taxon>Agaricomycotina</taxon>
        <taxon>Agaricomycetes</taxon>
        <taxon>Russulales</taxon>
        <taxon>Hericiaceae</taxon>
        <taxon>Hericium</taxon>
    </lineage>
</organism>
<dbReference type="EMBL" id="SFCI01000162">
    <property type="protein sequence ID" value="TFY81905.1"/>
    <property type="molecule type" value="Genomic_DNA"/>
</dbReference>
<dbReference type="STRING" id="135208.A0A4Z0A5A4"/>
<dbReference type="SUPFAM" id="SSF63724">
    <property type="entry name" value="Cytolysin/lectin"/>
    <property type="match status" value="1"/>
</dbReference>
<dbReference type="PROSITE" id="PS51257">
    <property type="entry name" value="PROKAR_LIPOPROTEIN"/>
    <property type="match status" value="1"/>
</dbReference>
<dbReference type="InterPro" id="IPR015926">
    <property type="entry name" value="Cytolysin/lectin"/>
</dbReference>
<keyword evidence="2" id="KW-1185">Reference proteome</keyword>
<dbReference type="InterPro" id="IPR009960">
    <property type="entry name" value="Fruit_body_lectin_fun"/>
</dbReference>
<dbReference type="OrthoDB" id="4791458at2759"/>
<comment type="caution">
    <text evidence="1">The sequence shown here is derived from an EMBL/GenBank/DDBJ whole genome shotgun (WGS) entry which is preliminary data.</text>
</comment>
<dbReference type="Proteomes" id="UP000298061">
    <property type="component" value="Unassembled WGS sequence"/>
</dbReference>